<evidence type="ECO:0000313" key="3">
    <source>
        <dbReference type="Proteomes" id="UP000199440"/>
    </source>
</evidence>
<dbReference type="Proteomes" id="UP000199440">
    <property type="component" value="Unassembled WGS sequence"/>
</dbReference>
<keyword evidence="3" id="KW-1185">Reference proteome</keyword>
<organism evidence="2 3">
    <name type="scientific">Kriegella aquimaris</name>
    <dbReference type="NCBI Taxonomy" id="192904"/>
    <lineage>
        <taxon>Bacteria</taxon>
        <taxon>Pseudomonadati</taxon>
        <taxon>Bacteroidota</taxon>
        <taxon>Flavobacteriia</taxon>
        <taxon>Flavobacteriales</taxon>
        <taxon>Flavobacteriaceae</taxon>
        <taxon>Kriegella</taxon>
    </lineage>
</organism>
<dbReference type="AlphaFoldDB" id="A0A1G9QJN7"/>
<dbReference type="OrthoDB" id="1345503at2"/>
<reference evidence="2 3" key="1">
    <citation type="submission" date="2016-10" db="EMBL/GenBank/DDBJ databases">
        <authorList>
            <person name="de Groot N.N."/>
        </authorList>
    </citation>
    <scope>NUCLEOTIDE SEQUENCE [LARGE SCALE GENOMIC DNA]</scope>
    <source>
        <strain evidence="2 3">DSM 19886</strain>
    </source>
</reference>
<gene>
    <name evidence="2" type="ORF">SAMN04488514_10574</name>
</gene>
<protein>
    <submittedName>
        <fullName evidence="2">Uncharacterized protein</fullName>
    </submittedName>
</protein>
<dbReference type="EMBL" id="FNGV01000005">
    <property type="protein sequence ID" value="SDM11216.1"/>
    <property type="molecule type" value="Genomic_DNA"/>
</dbReference>
<evidence type="ECO:0000313" key="2">
    <source>
        <dbReference type="EMBL" id="SDM11216.1"/>
    </source>
</evidence>
<dbReference type="RefSeq" id="WP_089889137.1">
    <property type="nucleotide sequence ID" value="NZ_FNGV01000005.1"/>
</dbReference>
<dbReference type="STRING" id="192904.SAMN04488514_10574"/>
<evidence type="ECO:0000256" key="1">
    <source>
        <dbReference type="SAM" id="Phobius"/>
    </source>
</evidence>
<name>A0A1G9QJN7_9FLAO</name>
<keyword evidence="1" id="KW-1133">Transmembrane helix</keyword>
<keyword evidence="1" id="KW-0472">Membrane</keyword>
<accession>A0A1G9QJN7</accession>
<proteinExistence type="predicted"/>
<feature type="transmembrane region" description="Helical" evidence="1">
    <location>
        <begin position="87"/>
        <end position="105"/>
    </location>
</feature>
<keyword evidence="1" id="KW-0812">Transmembrane</keyword>
<sequence>MSLTKENIEFIDTYLINTDIQFVDVRMEMVDHIATAVENDMQENNRSFYDTFKYYMVLHKKQLEKDYDRLRKDLQTKSFGILGRKMATYPFVVLFITLWTMLFFLESGFQC</sequence>